<evidence type="ECO:0000256" key="3">
    <source>
        <dbReference type="ARBA" id="ARBA00023163"/>
    </source>
</evidence>
<evidence type="ECO:0000313" key="5">
    <source>
        <dbReference type="EMBL" id="VEP13067.1"/>
    </source>
</evidence>
<evidence type="ECO:0000259" key="4">
    <source>
        <dbReference type="PROSITE" id="PS50987"/>
    </source>
</evidence>
<dbReference type="SMART" id="SM00418">
    <property type="entry name" value="HTH_ARSR"/>
    <property type="match status" value="1"/>
</dbReference>
<feature type="domain" description="HTH arsR-type" evidence="4">
    <location>
        <begin position="5"/>
        <end position="99"/>
    </location>
</feature>
<proteinExistence type="predicted"/>
<dbReference type="NCBIfam" id="NF033788">
    <property type="entry name" value="HTH_metalloreg"/>
    <property type="match status" value="1"/>
</dbReference>
<accession>A0A563VNW8</accession>
<dbReference type="SUPFAM" id="SSF46785">
    <property type="entry name" value="Winged helix' DNA-binding domain"/>
    <property type="match status" value="1"/>
</dbReference>
<dbReference type="PANTHER" id="PTHR33154">
    <property type="entry name" value="TRANSCRIPTIONAL REGULATOR, ARSR FAMILY"/>
    <property type="match status" value="1"/>
</dbReference>
<keyword evidence="2" id="KW-0238">DNA-binding</keyword>
<name>A0A563VNW8_9CYAN</name>
<dbReference type="AlphaFoldDB" id="A0A563VNW8"/>
<dbReference type="PRINTS" id="PR00778">
    <property type="entry name" value="HTHARSR"/>
</dbReference>
<dbReference type="InterPro" id="IPR036390">
    <property type="entry name" value="WH_DNA-bd_sf"/>
</dbReference>
<dbReference type="InterPro" id="IPR001845">
    <property type="entry name" value="HTH_ArsR_DNA-bd_dom"/>
</dbReference>
<sequence>MKRTLELNQLEKLADRFKILSEASRLQILQAICQDERSVSEICDRTKLNQANVSKHLQLLKSAGVVACRRVGICRYYRIIDLDLLDLCSRGDRQIEPES</sequence>
<dbReference type="PROSITE" id="PS50987">
    <property type="entry name" value="HTH_ARSR_2"/>
    <property type="match status" value="1"/>
</dbReference>
<dbReference type="InterPro" id="IPR051081">
    <property type="entry name" value="HTH_MetalResp_TranReg"/>
</dbReference>
<dbReference type="GO" id="GO:0003700">
    <property type="term" value="F:DNA-binding transcription factor activity"/>
    <property type="evidence" value="ECO:0007669"/>
    <property type="project" value="InterPro"/>
</dbReference>
<keyword evidence="3" id="KW-0804">Transcription</keyword>
<keyword evidence="1" id="KW-0805">Transcription regulation</keyword>
<reference evidence="5 6" key="1">
    <citation type="submission" date="2019-01" db="EMBL/GenBank/DDBJ databases">
        <authorList>
            <person name="Brito A."/>
        </authorList>
    </citation>
    <scope>NUCLEOTIDE SEQUENCE [LARGE SCALE GENOMIC DNA]</scope>
    <source>
        <strain evidence="5">1</strain>
    </source>
</reference>
<dbReference type="PANTHER" id="PTHR33154:SF33">
    <property type="entry name" value="TRANSCRIPTIONAL REPRESSOR SDPR"/>
    <property type="match status" value="1"/>
</dbReference>
<organism evidence="5 6">
    <name type="scientific">Hyella patelloides LEGE 07179</name>
    <dbReference type="NCBI Taxonomy" id="945734"/>
    <lineage>
        <taxon>Bacteria</taxon>
        <taxon>Bacillati</taxon>
        <taxon>Cyanobacteriota</taxon>
        <taxon>Cyanophyceae</taxon>
        <taxon>Pleurocapsales</taxon>
        <taxon>Hyellaceae</taxon>
        <taxon>Hyella</taxon>
    </lineage>
</organism>
<dbReference type="CDD" id="cd00090">
    <property type="entry name" value="HTH_ARSR"/>
    <property type="match status" value="1"/>
</dbReference>
<dbReference type="Proteomes" id="UP000320055">
    <property type="component" value="Unassembled WGS sequence"/>
</dbReference>
<evidence type="ECO:0000313" key="6">
    <source>
        <dbReference type="Proteomes" id="UP000320055"/>
    </source>
</evidence>
<gene>
    <name evidence="5" type="ORF">H1P_1810006</name>
</gene>
<dbReference type="OrthoDB" id="9798835at2"/>
<dbReference type="InterPro" id="IPR011991">
    <property type="entry name" value="ArsR-like_HTH"/>
</dbReference>
<dbReference type="EMBL" id="CAACVJ010000092">
    <property type="protein sequence ID" value="VEP13067.1"/>
    <property type="molecule type" value="Genomic_DNA"/>
</dbReference>
<keyword evidence="6" id="KW-1185">Reference proteome</keyword>
<protein>
    <recommendedName>
        <fullName evidence="4">HTH arsR-type domain-containing protein</fullName>
    </recommendedName>
</protein>
<dbReference type="Gene3D" id="1.10.10.10">
    <property type="entry name" value="Winged helix-like DNA-binding domain superfamily/Winged helix DNA-binding domain"/>
    <property type="match status" value="1"/>
</dbReference>
<dbReference type="Pfam" id="PF01022">
    <property type="entry name" value="HTH_5"/>
    <property type="match status" value="1"/>
</dbReference>
<dbReference type="GO" id="GO:0003677">
    <property type="term" value="F:DNA binding"/>
    <property type="evidence" value="ECO:0007669"/>
    <property type="project" value="UniProtKB-KW"/>
</dbReference>
<evidence type="ECO:0000256" key="1">
    <source>
        <dbReference type="ARBA" id="ARBA00023015"/>
    </source>
</evidence>
<dbReference type="RefSeq" id="WP_144871259.1">
    <property type="nucleotide sequence ID" value="NZ_LR213931.1"/>
</dbReference>
<dbReference type="InterPro" id="IPR036388">
    <property type="entry name" value="WH-like_DNA-bd_sf"/>
</dbReference>
<evidence type="ECO:0000256" key="2">
    <source>
        <dbReference type="ARBA" id="ARBA00023125"/>
    </source>
</evidence>